<feature type="transmembrane region" description="Helical" evidence="3">
    <location>
        <begin position="21"/>
        <end position="42"/>
    </location>
</feature>
<dbReference type="STRING" id="1314782.A0A165V6N8"/>
<feature type="transmembrane region" description="Helical" evidence="3">
    <location>
        <begin position="244"/>
        <end position="260"/>
    </location>
</feature>
<dbReference type="OrthoDB" id="2016285at2759"/>
<feature type="transmembrane region" description="Helical" evidence="3">
    <location>
        <begin position="54"/>
        <end position="73"/>
    </location>
</feature>
<dbReference type="GO" id="GO:0006596">
    <property type="term" value="P:polyamine biosynthetic process"/>
    <property type="evidence" value="ECO:0007669"/>
    <property type="project" value="UniProtKB-KW"/>
</dbReference>
<dbReference type="PANTHER" id="PTHR43317:SF1">
    <property type="entry name" value="THERMOSPERMINE SYNTHASE ACAULIS5"/>
    <property type="match status" value="1"/>
</dbReference>
<evidence type="ECO:0008006" key="6">
    <source>
        <dbReference type="Google" id="ProtNLM"/>
    </source>
</evidence>
<gene>
    <name evidence="4" type="ORF">NEOLEDRAFT_1127909</name>
</gene>
<dbReference type="SUPFAM" id="SSF53335">
    <property type="entry name" value="S-adenosyl-L-methionine-dependent methyltransferases"/>
    <property type="match status" value="1"/>
</dbReference>
<keyword evidence="3" id="KW-0472">Membrane</keyword>
<protein>
    <recommendedName>
        <fullName evidence="6">S-adenosyl-L-methionine-dependent methyltransferase</fullName>
    </recommendedName>
</protein>
<feature type="transmembrane region" description="Helical" evidence="3">
    <location>
        <begin position="178"/>
        <end position="194"/>
    </location>
</feature>
<dbReference type="PANTHER" id="PTHR43317">
    <property type="entry name" value="THERMOSPERMINE SYNTHASE ACAULIS5"/>
    <property type="match status" value="1"/>
</dbReference>
<dbReference type="InterPro" id="IPR029063">
    <property type="entry name" value="SAM-dependent_MTases_sf"/>
</dbReference>
<dbReference type="InParanoid" id="A0A165V6N8"/>
<reference evidence="4 5" key="1">
    <citation type="journal article" date="2016" name="Mol. Biol. Evol.">
        <title>Comparative Genomics of Early-Diverging Mushroom-Forming Fungi Provides Insights into the Origins of Lignocellulose Decay Capabilities.</title>
        <authorList>
            <person name="Nagy L.G."/>
            <person name="Riley R."/>
            <person name="Tritt A."/>
            <person name="Adam C."/>
            <person name="Daum C."/>
            <person name="Floudas D."/>
            <person name="Sun H."/>
            <person name="Yadav J.S."/>
            <person name="Pangilinan J."/>
            <person name="Larsson K.H."/>
            <person name="Matsuura K."/>
            <person name="Barry K."/>
            <person name="Labutti K."/>
            <person name="Kuo R."/>
            <person name="Ohm R.A."/>
            <person name="Bhattacharya S.S."/>
            <person name="Shirouzu T."/>
            <person name="Yoshinaga Y."/>
            <person name="Martin F.M."/>
            <person name="Grigoriev I.V."/>
            <person name="Hibbett D.S."/>
        </authorList>
    </citation>
    <scope>NUCLEOTIDE SEQUENCE [LARGE SCALE GENOMIC DNA]</scope>
    <source>
        <strain evidence="4 5">HHB14362 ss-1</strain>
    </source>
</reference>
<name>A0A165V6N8_9AGAM</name>
<dbReference type="Proteomes" id="UP000076761">
    <property type="component" value="Unassembled WGS sequence"/>
</dbReference>
<evidence type="ECO:0000256" key="2">
    <source>
        <dbReference type="SAM" id="MobiDB-lite"/>
    </source>
</evidence>
<feature type="compositionally biased region" description="Basic and acidic residues" evidence="2">
    <location>
        <begin position="205"/>
        <end position="234"/>
    </location>
</feature>
<feature type="transmembrane region" description="Helical" evidence="3">
    <location>
        <begin position="107"/>
        <end position="126"/>
    </location>
</feature>
<keyword evidence="5" id="KW-1185">Reference proteome</keyword>
<dbReference type="CDD" id="cd02440">
    <property type="entry name" value="AdoMet_MTases"/>
    <property type="match status" value="1"/>
</dbReference>
<evidence type="ECO:0000313" key="4">
    <source>
        <dbReference type="EMBL" id="KZT29235.1"/>
    </source>
</evidence>
<dbReference type="AlphaFoldDB" id="A0A165V6N8"/>
<keyword evidence="3" id="KW-0812">Transmembrane</keyword>
<dbReference type="Pfam" id="PF01564">
    <property type="entry name" value="Spermine_synth"/>
    <property type="match status" value="1"/>
</dbReference>
<dbReference type="EMBL" id="KV425554">
    <property type="protein sequence ID" value="KZT29235.1"/>
    <property type="molecule type" value="Genomic_DNA"/>
</dbReference>
<accession>A0A165V6N8</accession>
<keyword evidence="3" id="KW-1133">Transmembrane helix</keyword>
<feature type="region of interest" description="Disordered" evidence="2">
    <location>
        <begin position="202"/>
        <end position="234"/>
    </location>
</feature>
<sequence length="632" mass="70396">MPDDKILGLVSKERVLKTIKGGILSMSLTTSLSLIIFTYQRALEPIYGSVPTSLYLWYVVVGAGSLGVFAPVFNLWSATGLVGALLSVVPYSTYWVGVYSARYHDPIYGPLATHLAVLAPIIYLGANIRITMETDKPGSPLITNPLSAFFSFTGFFGLVKNSAYFSWLTFLNYIPNEFILYALSVIGVFLWGISDRITQASAPPVKDKSEKTGKSDKDMKSNSKEAEKAKEKPKATTGLSFRQMYLFPLIVVLPFLQSYIRPPTLLRPLMEAHTHSAYPLRILSSTQSTTGVIVVGESLAVSAAFFASEIPENHIESIRYLRAGHSLLGGVWISDKVAYIEGIQRGDVPVDANDQPLGDSIYAAFVLQEISRLAKRQSAVAEEQNALIIGLGIGVAASSFMRHGINTTIVEIDPAVYDAARYYFGLPKANPGQVYLQDAKRWVKRQSSLPEGQRQLYDIVIHDCFSGGGVPAQIFTMEFWDGLKKLMKPDGVVAVNFAGKLTGKPSRAILATLERSFKTCRAFHDSMSEVSEKQMKTEFLNIVFFCTPSSEPLTFREPIARDYHHSYLREHVFTTPREIDLALIKEGVSVEDEAEYVLTDKKNKLEKWQEEGALEHWKVMREVLPDIFWETY</sequence>
<dbReference type="NCBIfam" id="NF037959">
    <property type="entry name" value="MFS_SpdSyn"/>
    <property type="match status" value="1"/>
</dbReference>
<feature type="transmembrane region" description="Helical" evidence="3">
    <location>
        <begin position="138"/>
        <end position="158"/>
    </location>
</feature>
<evidence type="ECO:0000256" key="1">
    <source>
        <dbReference type="ARBA" id="ARBA00023115"/>
    </source>
</evidence>
<evidence type="ECO:0000256" key="3">
    <source>
        <dbReference type="SAM" id="Phobius"/>
    </source>
</evidence>
<dbReference type="Gene3D" id="3.40.50.150">
    <property type="entry name" value="Vaccinia Virus protein VP39"/>
    <property type="match status" value="1"/>
</dbReference>
<organism evidence="4 5">
    <name type="scientific">Neolentinus lepideus HHB14362 ss-1</name>
    <dbReference type="NCBI Taxonomy" id="1314782"/>
    <lineage>
        <taxon>Eukaryota</taxon>
        <taxon>Fungi</taxon>
        <taxon>Dikarya</taxon>
        <taxon>Basidiomycota</taxon>
        <taxon>Agaricomycotina</taxon>
        <taxon>Agaricomycetes</taxon>
        <taxon>Gloeophyllales</taxon>
        <taxon>Gloeophyllaceae</taxon>
        <taxon>Neolentinus</taxon>
    </lineage>
</organism>
<keyword evidence="1" id="KW-0620">Polyamine biosynthesis</keyword>
<feature type="transmembrane region" description="Helical" evidence="3">
    <location>
        <begin position="80"/>
        <end position="101"/>
    </location>
</feature>
<proteinExistence type="predicted"/>
<evidence type="ECO:0000313" key="5">
    <source>
        <dbReference type="Proteomes" id="UP000076761"/>
    </source>
</evidence>